<sequence length="163" mass="18430">MNVRKGKPSVQLVDEDDGISNKIYSSMKKPFCHKSGTVGGVTKKFSRDPVSETNFPNYMRDQTSHDSTTGPSSHDLKMTSQQRKCPMNLILHRIQNMKESETENRPAPKGEKIKIYNSAEILCHCLAQKSIQNQELKECRGDVQNQKELGEEKSIQALLHQGQ</sequence>
<name>A0ABQ4XQJ6_9ASTR</name>
<keyword evidence="3" id="KW-1185">Reference proteome</keyword>
<organism evidence="2 3">
    <name type="scientific">Tanacetum coccineum</name>
    <dbReference type="NCBI Taxonomy" id="301880"/>
    <lineage>
        <taxon>Eukaryota</taxon>
        <taxon>Viridiplantae</taxon>
        <taxon>Streptophyta</taxon>
        <taxon>Embryophyta</taxon>
        <taxon>Tracheophyta</taxon>
        <taxon>Spermatophyta</taxon>
        <taxon>Magnoliopsida</taxon>
        <taxon>eudicotyledons</taxon>
        <taxon>Gunneridae</taxon>
        <taxon>Pentapetalae</taxon>
        <taxon>asterids</taxon>
        <taxon>campanulids</taxon>
        <taxon>Asterales</taxon>
        <taxon>Asteraceae</taxon>
        <taxon>Asteroideae</taxon>
        <taxon>Anthemideae</taxon>
        <taxon>Anthemidinae</taxon>
        <taxon>Tanacetum</taxon>
    </lineage>
</organism>
<gene>
    <name evidence="2" type="ORF">Tco_0681654</name>
</gene>
<proteinExistence type="predicted"/>
<protein>
    <submittedName>
        <fullName evidence="2">Uncharacterized protein</fullName>
    </submittedName>
</protein>
<reference evidence="2" key="1">
    <citation type="journal article" date="2022" name="Int. J. Mol. Sci.">
        <title>Draft Genome of Tanacetum Coccineum: Genomic Comparison of Closely Related Tanacetum-Family Plants.</title>
        <authorList>
            <person name="Yamashiro T."/>
            <person name="Shiraishi A."/>
            <person name="Nakayama K."/>
            <person name="Satake H."/>
        </authorList>
    </citation>
    <scope>NUCLEOTIDE SEQUENCE</scope>
</reference>
<dbReference type="EMBL" id="BQNB010009693">
    <property type="protein sequence ID" value="GJS67090.1"/>
    <property type="molecule type" value="Genomic_DNA"/>
</dbReference>
<evidence type="ECO:0000313" key="2">
    <source>
        <dbReference type="EMBL" id="GJS67090.1"/>
    </source>
</evidence>
<evidence type="ECO:0000256" key="1">
    <source>
        <dbReference type="SAM" id="MobiDB-lite"/>
    </source>
</evidence>
<feature type="region of interest" description="Disordered" evidence="1">
    <location>
        <begin position="43"/>
        <end position="85"/>
    </location>
</feature>
<accession>A0ABQ4XQJ6</accession>
<feature type="compositionally biased region" description="Polar residues" evidence="1">
    <location>
        <begin position="65"/>
        <end position="83"/>
    </location>
</feature>
<evidence type="ECO:0000313" key="3">
    <source>
        <dbReference type="Proteomes" id="UP001151760"/>
    </source>
</evidence>
<reference evidence="2" key="2">
    <citation type="submission" date="2022-01" db="EMBL/GenBank/DDBJ databases">
        <authorList>
            <person name="Yamashiro T."/>
            <person name="Shiraishi A."/>
            <person name="Satake H."/>
            <person name="Nakayama K."/>
        </authorList>
    </citation>
    <scope>NUCLEOTIDE SEQUENCE</scope>
</reference>
<dbReference type="Proteomes" id="UP001151760">
    <property type="component" value="Unassembled WGS sequence"/>
</dbReference>
<comment type="caution">
    <text evidence="2">The sequence shown here is derived from an EMBL/GenBank/DDBJ whole genome shotgun (WGS) entry which is preliminary data.</text>
</comment>